<evidence type="ECO:0000259" key="2">
    <source>
        <dbReference type="Pfam" id="PF00561"/>
    </source>
</evidence>
<dbReference type="PANTHER" id="PTHR42886:SF29">
    <property type="entry name" value="PUMMELIG, ISOFORM A"/>
    <property type="match status" value="1"/>
</dbReference>
<comment type="caution">
    <text evidence="3">The sequence shown here is derived from an EMBL/GenBank/DDBJ whole genome shotgun (WGS) entry which is preliminary data.</text>
</comment>
<dbReference type="STRING" id="45607.A0A2T0FIY2"/>
<dbReference type="GO" id="GO:0035965">
    <property type="term" value="P:cardiolipin acyl-chain remodeling"/>
    <property type="evidence" value="ECO:0007669"/>
    <property type="project" value="TreeGrafter"/>
</dbReference>
<dbReference type="GeneID" id="36516331"/>
<dbReference type="PANTHER" id="PTHR42886">
    <property type="entry name" value="RE40534P-RELATED"/>
    <property type="match status" value="1"/>
</dbReference>
<dbReference type="Pfam" id="PF00561">
    <property type="entry name" value="Abhydrolase_1"/>
    <property type="match status" value="1"/>
</dbReference>
<feature type="domain" description="AB hydrolase-1" evidence="2">
    <location>
        <begin position="135"/>
        <end position="251"/>
    </location>
</feature>
<protein>
    <submittedName>
        <fullName evidence="3">Putative cardiolipin-specific deacylase, mitochondrial</fullName>
    </submittedName>
</protein>
<dbReference type="InterPro" id="IPR000073">
    <property type="entry name" value="AB_hydrolase_1"/>
</dbReference>
<name>A0A2T0FIY2_9ASCO</name>
<dbReference type="EMBL" id="NDIQ01000021">
    <property type="protein sequence ID" value="PRT54963.1"/>
    <property type="molecule type" value="Genomic_DNA"/>
</dbReference>
<dbReference type="OrthoDB" id="7457040at2759"/>
<dbReference type="GO" id="GO:0005743">
    <property type="term" value="C:mitochondrial inner membrane"/>
    <property type="evidence" value="ECO:0007669"/>
    <property type="project" value="TreeGrafter"/>
</dbReference>
<dbReference type="GO" id="GO:0006654">
    <property type="term" value="P:phosphatidic acid biosynthetic process"/>
    <property type="evidence" value="ECO:0007669"/>
    <property type="project" value="TreeGrafter"/>
</dbReference>
<dbReference type="InterPro" id="IPR029058">
    <property type="entry name" value="AB_hydrolase_fold"/>
</dbReference>
<accession>A0A2T0FIY2</accession>
<proteinExistence type="inferred from homology"/>
<evidence type="ECO:0000256" key="1">
    <source>
        <dbReference type="ARBA" id="ARBA00038097"/>
    </source>
</evidence>
<comment type="similarity">
    <text evidence="1">Belongs to the peptidase S33 family. ABHD4/ABHD5 subfamily.</text>
</comment>
<evidence type="ECO:0000313" key="4">
    <source>
        <dbReference type="Proteomes" id="UP000238350"/>
    </source>
</evidence>
<organism evidence="3 4">
    <name type="scientific">Wickerhamiella sorbophila</name>
    <dbReference type="NCBI Taxonomy" id="45607"/>
    <lineage>
        <taxon>Eukaryota</taxon>
        <taxon>Fungi</taxon>
        <taxon>Dikarya</taxon>
        <taxon>Ascomycota</taxon>
        <taxon>Saccharomycotina</taxon>
        <taxon>Dipodascomycetes</taxon>
        <taxon>Dipodascales</taxon>
        <taxon>Trichomonascaceae</taxon>
        <taxon>Wickerhamiella</taxon>
    </lineage>
</organism>
<dbReference type="GO" id="GO:0004623">
    <property type="term" value="F:phospholipase A2 activity"/>
    <property type="evidence" value="ECO:0007669"/>
    <property type="project" value="TreeGrafter"/>
</dbReference>
<dbReference type="Proteomes" id="UP000238350">
    <property type="component" value="Unassembled WGS sequence"/>
</dbReference>
<evidence type="ECO:0000313" key="3">
    <source>
        <dbReference type="EMBL" id="PRT54963.1"/>
    </source>
</evidence>
<gene>
    <name evidence="3" type="ORF">B9G98_02583</name>
</gene>
<dbReference type="RefSeq" id="XP_024664908.1">
    <property type="nucleotide sequence ID" value="XM_024809140.1"/>
</dbReference>
<sequence length="429" mass="48333">MGRHVRPYIKSSHIWRRYLSTDPDALMIKWPRIEAIDEAVLEKPTTATFRPPRSPTGATVSNLFKKRFTMGYYDSFVQWMRRHDLVTADRMVLQFSGVPFEGPNAARYINTPAGNGNYINELQVEGPAVDGAPNKHVVLIHGYGACKGFFYKNIKALGTVPGYTLHALDMLGYGLSSRPKFPTKLSNKSVEGIKQAEQFFVESLESWRQNKGIENFDMIAHSLGAYIGCSYAYEHSDRVNKILLASPAGVNRSAYSLPGELLGDPANLTDPTGPTSPAPDYFKWLWDKKVSPFVIVRKTGPLGPMFTSGWSSRRFFRLPQEEQEALQLYSYVMFNAPGSGEYALSYLLAVGGLGRWPLAERVHQLKCPSLWVYGDRDWMDKRGGIIAAQRIRQKGGRATIVELENSGHHLYLDNYKEFNNLAVQFVTKF</sequence>
<dbReference type="GO" id="GO:0042171">
    <property type="term" value="F:lysophosphatidic acid acyltransferase activity"/>
    <property type="evidence" value="ECO:0007669"/>
    <property type="project" value="TreeGrafter"/>
</dbReference>
<reference evidence="3 4" key="1">
    <citation type="submission" date="2017-04" db="EMBL/GenBank/DDBJ databases">
        <title>Genome sequencing of [Candida] sorbophila.</title>
        <authorList>
            <person name="Ahn J.O."/>
        </authorList>
    </citation>
    <scope>NUCLEOTIDE SEQUENCE [LARGE SCALE GENOMIC DNA]</scope>
    <source>
        <strain evidence="3 4">DS02</strain>
    </source>
</reference>
<dbReference type="AlphaFoldDB" id="A0A2T0FIY2"/>
<dbReference type="GO" id="GO:0055088">
    <property type="term" value="P:lipid homeostasis"/>
    <property type="evidence" value="ECO:0007669"/>
    <property type="project" value="TreeGrafter"/>
</dbReference>
<keyword evidence="4" id="KW-1185">Reference proteome</keyword>
<dbReference type="SUPFAM" id="SSF53474">
    <property type="entry name" value="alpha/beta-Hydrolases"/>
    <property type="match status" value="1"/>
</dbReference>
<dbReference type="Gene3D" id="3.40.50.1820">
    <property type="entry name" value="alpha/beta hydrolase"/>
    <property type="match status" value="1"/>
</dbReference>